<sequence>MNRVGAVDADTDTLALLSFKSVVSDSQNVLSGWNQNSSHCTWFGVTCANKGTRVQSLSSCWLWALWYDTPSPLQPHLPPIARSLQQFILWPTLTGF</sequence>
<evidence type="ECO:0000259" key="3">
    <source>
        <dbReference type="Pfam" id="PF08263"/>
    </source>
</evidence>
<reference evidence="4 5" key="1">
    <citation type="journal article" date="2018" name="PLoS Genet.">
        <title>Population sequencing reveals clonal diversity and ancestral inbreeding in the grapevine cultivar Chardonnay.</title>
        <authorList>
            <person name="Roach M.J."/>
            <person name="Johnson D.L."/>
            <person name="Bohlmann J."/>
            <person name="van Vuuren H.J."/>
            <person name="Jones S.J."/>
            <person name="Pretorius I.S."/>
            <person name="Schmidt S.A."/>
            <person name="Borneman A.R."/>
        </authorList>
    </citation>
    <scope>NUCLEOTIDE SEQUENCE [LARGE SCALE GENOMIC DNA]</scope>
    <source>
        <strain evidence="5">cv. Chardonnay</strain>
        <tissue evidence="4">Leaf</tissue>
    </source>
</reference>
<evidence type="ECO:0000256" key="1">
    <source>
        <dbReference type="ARBA" id="ARBA00022614"/>
    </source>
</evidence>
<dbReference type="Gene3D" id="3.80.10.10">
    <property type="entry name" value="Ribonuclease Inhibitor"/>
    <property type="match status" value="1"/>
</dbReference>
<proteinExistence type="predicted"/>
<dbReference type="Proteomes" id="UP000288805">
    <property type="component" value="Unassembled WGS sequence"/>
</dbReference>
<keyword evidence="2" id="KW-0677">Repeat</keyword>
<evidence type="ECO:0000313" key="4">
    <source>
        <dbReference type="EMBL" id="RVW24445.1"/>
    </source>
</evidence>
<dbReference type="InterPro" id="IPR013210">
    <property type="entry name" value="LRR_N_plant-typ"/>
</dbReference>
<accession>A0A438CMK8</accession>
<dbReference type="Pfam" id="PF08263">
    <property type="entry name" value="LRRNT_2"/>
    <property type="match status" value="1"/>
</dbReference>
<name>A0A438CMK8_VITVI</name>
<feature type="domain" description="Leucine-rich repeat-containing N-terminal plant-type" evidence="3">
    <location>
        <begin position="10"/>
        <end position="47"/>
    </location>
</feature>
<keyword evidence="1" id="KW-0433">Leucine-rich repeat</keyword>
<evidence type="ECO:0000256" key="2">
    <source>
        <dbReference type="ARBA" id="ARBA00022737"/>
    </source>
</evidence>
<dbReference type="OrthoDB" id="676979at2759"/>
<organism evidence="4 5">
    <name type="scientific">Vitis vinifera</name>
    <name type="common">Grape</name>
    <dbReference type="NCBI Taxonomy" id="29760"/>
    <lineage>
        <taxon>Eukaryota</taxon>
        <taxon>Viridiplantae</taxon>
        <taxon>Streptophyta</taxon>
        <taxon>Embryophyta</taxon>
        <taxon>Tracheophyta</taxon>
        <taxon>Spermatophyta</taxon>
        <taxon>Magnoliopsida</taxon>
        <taxon>eudicotyledons</taxon>
        <taxon>Gunneridae</taxon>
        <taxon>Pentapetalae</taxon>
        <taxon>rosids</taxon>
        <taxon>Vitales</taxon>
        <taxon>Vitaceae</taxon>
        <taxon>Viteae</taxon>
        <taxon>Vitis</taxon>
    </lineage>
</organism>
<dbReference type="AlphaFoldDB" id="A0A438CMK8"/>
<gene>
    <name evidence="4" type="ORF">CK203_093212</name>
</gene>
<dbReference type="EMBL" id="QGNW01002173">
    <property type="protein sequence ID" value="RVW24445.1"/>
    <property type="molecule type" value="Genomic_DNA"/>
</dbReference>
<comment type="caution">
    <text evidence="4">The sequence shown here is derived from an EMBL/GenBank/DDBJ whole genome shotgun (WGS) entry which is preliminary data.</text>
</comment>
<evidence type="ECO:0000313" key="5">
    <source>
        <dbReference type="Proteomes" id="UP000288805"/>
    </source>
</evidence>
<dbReference type="InterPro" id="IPR032675">
    <property type="entry name" value="LRR_dom_sf"/>
</dbReference>
<protein>
    <recommendedName>
        <fullName evidence="3">Leucine-rich repeat-containing N-terminal plant-type domain-containing protein</fullName>
    </recommendedName>
</protein>